<dbReference type="Proteomes" id="UP000440224">
    <property type="component" value="Unassembled WGS sequence"/>
</dbReference>
<dbReference type="GO" id="GO:0032259">
    <property type="term" value="P:methylation"/>
    <property type="evidence" value="ECO:0007669"/>
    <property type="project" value="UniProtKB-KW"/>
</dbReference>
<keyword evidence="7" id="KW-1185">Reference proteome</keyword>
<proteinExistence type="predicted"/>
<feature type="region of interest" description="Disordered" evidence="4">
    <location>
        <begin position="1"/>
        <end position="21"/>
    </location>
</feature>
<evidence type="ECO:0000256" key="3">
    <source>
        <dbReference type="ARBA" id="ARBA00022691"/>
    </source>
</evidence>
<evidence type="ECO:0000256" key="4">
    <source>
        <dbReference type="SAM" id="MobiDB-lite"/>
    </source>
</evidence>
<reference evidence="6 7" key="1">
    <citation type="submission" date="2019-10" db="EMBL/GenBank/DDBJ databases">
        <title>A soil myxobacterium in the family Polyangiaceae.</title>
        <authorList>
            <person name="Li Y."/>
            <person name="Wang J."/>
        </authorList>
    </citation>
    <scope>NUCLEOTIDE SEQUENCE [LARGE SCALE GENOMIC DNA]</scope>
    <source>
        <strain evidence="6 7">DSM 14734</strain>
    </source>
</reference>
<accession>A0A6N7PQN8</accession>
<keyword evidence="1 6" id="KW-0489">Methyltransferase</keyword>
<evidence type="ECO:0000256" key="2">
    <source>
        <dbReference type="ARBA" id="ARBA00022679"/>
    </source>
</evidence>
<feature type="domain" description="Methyltransferase" evidence="5">
    <location>
        <begin position="58"/>
        <end position="157"/>
    </location>
</feature>
<evidence type="ECO:0000313" key="6">
    <source>
        <dbReference type="EMBL" id="MRG92670.1"/>
    </source>
</evidence>
<dbReference type="InterPro" id="IPR041698">
    <property type="entry name" value="Methyltransf_25"/>
</dbReference>
<dbReference type="CDD" id="cd02440">
    <property type="entry name" value="AdoMet_MTases"/>
    <property type="match status" value="1"/>
</dbReference>
<comment type="caution">
    <text evidence="6">The sequence shown here is derived from an EMBL/GenBank/DDBJ whole genome shotgun (WGS) entry which is preliminary data.</text>
</comment>
<evidence type="ECO:0000256" key="1">
    <source>
        <dbReference type="ARBA" id="ARBA00022603"/>
    </source>
</evidence>
<dbReference type="Pfam" id="PF13649">
    <property type="entry name" value="Methyltransf_25"/>
    <property type="match status" value="1"/>
</dbReference>
<sequence>MSSPRTKSARPRARRDLELEAGTSAHYEDPAYYTKTYRARLDDVRFYADYAAERGGPVLEYGCGNGRITLPIARLGVDVTGVDLSAEMLSDLRERLRAEPEDVRARVTVKRGDMRRARLGRRFPLVFCPFNAFLHLYTREDVERFLARVREHLAPRGEFVFDVSIPQPEELARDPARAYAAPRFNYPTLDGKGMPVRYTERFDYDPIRQVLFVAMEFSPVSGEEPWMTPLAHRQFYPRELEALLHYNGFELLDAWGDFDRSPPTRDSITLVLRTRARHR</sequence>
<dbReference type="SUPFAM" id="SSF53335">
    <property type="entry name" value="S-adenosyl-L-methionine-dependent methyltransferases"/>
    <property type="match status" value="1"/>
</dbReference>
<dbReference type="PANTHER" id="PTHR43464">
    <property type="entry name" value="METHYLTRANSFERASE"/>
    <property type="match status" value="1"/>
</dbReference>
<dbReference type="RefSeq" id="WP_153819523.1">
    <property type="nucleotide sequence ID" value="NZ_WJIE01000003.1"/>
</dbReference>
<evidence type="ECO:0000313" key="7">
    <source>
        <dbReference type="Proteomes" id="UP000440224"/>
    </source>
</evidence>
<dbReference type="OrthoDB" id="5298787at2"/>
<keyword evidence="2 6" id="KW-0808">Transferase</keyword>
<gene>
    <name evidence="6" type="ORF">GF068_12130</name>
</gene>
<dbReference type="AlphaFoldDB" id="A0A6N7PQN8"/>
<name>A0A6N7PQN8_9BACT</name>
<evidence type="ECO:0000259" key="5">
    <source>
        <dbReference type="Pfam" id="PF13649"/>
    </source>
</evidence>
<dbReference type="EMBL" id="WJIE01000003">
    <property type="protein sequence ID" value="MRG92670.1"/>
    <property type="molecule type" value="Genomic_DNA"/>
</dbReference>
<dbReference type="Gene3D" id="3.40.50.150">
    <property type="entry name" value="Vaccinia Virus protein VP39"/>
    <property type="match status" value="1"/>
</dbReference>
<dbReference type="GO" id="GO:0008168">
    <property type="term" value="F:methyltransferase activity"/>
    <property type="evidence" value="ECO:0007669"/>
    <property type="project" value="UniProtKB-KW"/>
</dbReference>
<keyword evidence="3" id="KW-0949">S-adenosyl-L-methionine</keyword>
<organism evidence="6 7">
    <name type="scientific">Polyangium spumosum</name>
    <dbReference type="NCBI Taxonomy" id="889282"/>
    <lineage>
        <taxon>Bacteria</taxon>
        <taxon>Pseudomonadati</taxon>
        <taxon>Myxococcota</taxon>
        <taxon>Polyangia</taxon>
        <taxon>Polyangiales</taxon>
        <taxon>Polyangiaceae</taxon>
        <taxon>Polyangium</taxon>
    </lineage>
</organism>
<protein>
    <submittedName>
        <fullName evidence="6">Methyltransferase domain-containing protein</fullName>
    </submittedName>
</protein>
<dbReference type="InterPro" id="IPR029063">
    <property type="entry name" value="SAM-dependent_MTases_sf"/>
</dbReference>
<dbReference type="PANTHER" id="PTHR43464:SF19">
    <property type="entry name" value="UBIQUINONE BIOSYNTHESIS O-METHYLTRANSFERASE, MITOCHONDRIAL"/>
    <property type="match status" value="1"/>
</dbReference>